<dbReference type="Proteomes" id="UP001500967">
    <property type="component" value="Unassembled WGS sequence"/>
</dbReference>
<proteinExistence type="predicted"/>
<keyword evidence="2" id="KW-1185">Reference proteome</keyword>
<protein>
    <submittedName>
        <fullName evidence="1">Uncharacterized protein</fullName>
    </submittedName>
</protein>
<sequence>MHSIALQFLSEFGGLTVPDGGAGVTRAREPITLVPTECCGEADRFIEWGRQIGRDIAPIGELASGTCACAFLGIDEQAEIYVVDGVLATFGQMPQALDELVLGYMPRKIT</sequence>
<comment type="caution">
    <text evidence="1">The sequence shown here is derived from an EMBL/GenBank/DDBJ whole genome shotgun (WGS) entry which is preliminary data.</text>
</comment>
<dbReference type="Pfam" id="PF14433">
    <property type="entry name" value="SUKH-3"/>
    <property type="match status" value="1"/>
</dbReference>
<evidence type="ECO:0000313" key="2">
    <source>
        <dbReference type="Proteomes" id="UP001500967"/>
    </source>
</evidence>
<dbReference type="EMBL" id="BAAAGX010000003">
    <property type="protein sequence ID" value="GAA0221870.1"/>
    <property type="molecule type" value="Genomic_DNA"/>
</dbReference>
<dbReference type="InterPro" id="IPR025850">
    <property type="entry name" value="SUKH-3"/>
</dbReference>
<accession>A0ABP3D2N6</accession>
<gene>
    <name evidence="1" type="ORF">GCM10009539_03820</name>
</gene>
<name>A0ABP3D2N6_9ACTN</name>
<evidence type="ECO:0000313" key="1">
    <source>
        <dbReference type="EMBL" id="GAA0221870.1"/>
    </source>
</evidence>
<organism evidence="1 2">
    <name type="scientific">Cryptosporangium japonicum</name>
    <dbReference type="NCBI Taxonomy" id="80872"/>
    <lineage>
        <taxon>Bacteria</taxon>
        <taxon>Bacillati</taxon>
        <taxon>Actinomycetota</taxon>
        <taxon>Actinomycetes</taxon>
        <taxon>Cryptosporangiales</taxon>
        <taxon>Cryptosporangiaceae</taxon>
        <taxon>Cryptosporangium</taxon>
    </lineage>
</organism>
<reference evidence="2" key="1">
    <citation type="journal article" date="2019" name="Int. J. Syst. Evol. Microbiol.">
        <title>The Global Catalogue of Microorganisms (GCM) 10K type strain sequencing project: providing services to taxonomists for standard genome sequencing and annotation.</title>
        <authorList>
            <consortium name="The Broad Institute Genomics Platform"/>
            <consortium name="The Broad Institute Genome Sequencing Center for Infectious Disease"/>
            <person name="Wu L."/>
            <person name="Ma J."/>
        </authorList>
    </citation>
    <scope>NUCLEOTIDE SEQUENCE [LARGE SCALE GENOMIC DNA]</scope>
    <source>
        <strain evidence="2">JCM 10425</strain>
    </source>
</reference>